<gene>
    <name evidence="1" type="ORF">S03H2_72843</name>
</gene>
<dbReference type="AlphaFoldDB" id="X1KKB9"/>
<proteinExistence type="predicted"/>
<accession>X1KKB9</accession>
<name>X1KKB9_9ZZZZ</name>
<reference evidence="1" key="1">
    <citation type="journal article" date="2014" name="Front. Microbiol.">
        <title>High frequency of phylogenetically diverse reductive dehalogenase-homologous genes in deep subseafloor sedimentary metagenomes.</title>
        <authorList>
            <person name="Kawai M."/>
            <person name="Futagami T."/>
            <person name="Toyoda A."/>
            <person name="Takaki Y."/>
            <person name="Nishi S."/>
            <person name="Hori S."/>
            <person name="Arai W."/>
            <person name="Tsubouchi T."/>
            <person name="Morono Y."/>
            <person name="Uchiyama I."/>
            <person name="Ito T."/>
            <person name="Fujiyama A."/>
            <person name="Inagaki F."/>
            <person name="Takami H."/>
        </authorList>
    </citation>
    <scope>NUCLEOTIDE SEQUENCE</scope>
    <source>
        <strain evidence="1">Expedition CK06-06</strain>
    </source>
</reference>
<feature type="non-terminal residue" evidence="1">
    <location>
        <position position="1"/>
    </location>
</feature>
<dbReference type="EMBL" id="BARU01049521">
    <property type="protein sequence ID" value="GAH94030.1"/>
    <property type="molecule type" value="Genomic_DNA"/>
</dbReference>
<organism evidence="1">
    <name type="scientific">marine sediment metagenome</name>
    <dbReference type="NCBI Taxonomy" id="412755"/>
    <lineage>
        <taxon>unclassified sequences</taxon>
        <taxon>metagenomes</taxon>
        <taxon>ecological metagenomes</taxon>
    </lineage>
</organism>
<comment type="caution">
    <text evidence="1">The sequence shown here is derived from an EMBL/GenBank/DDBJ whole genome shotgun (WGS) entry which is preliminary data.</text>
</comment>
<protein>
    <submittedName>
        <fullName evidence="1">Uncharacterized protein</fullName>
    </submittedName>
</protein>
<sequence>ARLYQKIKDSYFEIAKALAQAIEAKDPYYFIFYNYRNY</sequence>
<evidence type="ECO:0000313" key="1">
    <source>
        <dbReference type="EMBL" id="GAH94030.1"/>
    </source>
</evidence>